<protein>
    <submittedName>
        <fullName evidence="1">Uncharacterized protein</fullName>
    </submittedName>
</protein>
<name>A0A2P0VN31_9VIRU</name>
<sequence>MMRKFGTTQSAHLAQILFVDIPDTAKIDLCMPELKTTKELFFVLLDLFIKGLMIMCNKTQGSLPLHEITEDQFNRVSNRMRLAGIECKKNYITDSSIKTASVNIPDLHKLPDNLPLHHYVIEAKSLGIHHKIWFNLVHNIPIIGPI</sequence>
<accession>A0A2P0VN31</accession>
<proteinExistence type="predicted"/>
<dbReference type="EMBL" id="KY322437">
    <property type="protein sequence ID" value="AUF82315.1"/>
    <property type="molecule type" value="Genomic_DNA"/>
</dbReference>
<evidence type="ECO:0000313" key="2">
    <source>
        <dbReference type="Proteomes" id="UP000244773"/>
    </source>
</evidence>
<dbReference type="Proteomes" id="UP000244773">
    <property type="component" value="Segment"/>
</dbReference>
<evidence type="ECO:0000313" key="1">
    <source>
        <dbReference type="EMBL" id="AUF82315.1"/>
    </source>
</evidence>
<gene>
    <name evidence="1" type="ORF">TetV_223</name>
</gene>
<organism evidence="1">
    <name type="scientific">Tetraselmis virus 1</name>
    <dbReference type="NCBI Taxonomy" id="2060617"/>
    <lineage>
        <taxon>Viruses</taxon>
        <taxon>Varidnaviria</taxon>
        <taxon>Bamfordvirae</taxon>
        <taxon>Nucleocytoviricota</taxon>
        <taxon>Megaviricetes</taxon>
        <taxon>Imitervirales</taxon>
        <taxon>Allomimiviridae</taxon>
        <taxon>Oceanusvirus</taxon>
        <taxon>Oceanusvirus kaneohense</taxon>
    </lineage>
</organism>
<reference evidence="1" key="1">
    <citation type="journal article" date="2018" name="Virology">
        <title>A giant virus infecting green algae encodes key fermentation genes.</title>
        <authorList>
            <person name="Schvarcz C.R."/>
            <person name="Steward G.F."/>
        </authorList>
    </citation>
    <scope>NUCLEOTIDE SEQUENCE [LARGE SCALE GENOMIC DNA]</scope>
</reference>
<keyword evidence="2" id="KW-1185">Reference proteome</keyword>